<dbReference type="STRING" id="187868.SAMN05192589_102517"/>
<sequence length="420" mass="45537">MDFRLLALQTVDDKIDRNLRALSVFGQDAIQAAEQAIAASDHAPTTDALIHVAAACAVQAATPQADDEMLVRWFERFGATHRTALRDAWWFYPLDRASAARHPARVDALLRSTHEPACSLGVELAGRCGMQTCLPLIVPIAATANEGQLLRASELALCRLGQPPDDLAARIQRRGSGTAEDLLHALRLIAASGRLDLAQAEGYLRCASMPHPALQRLGWCLATLCDPVQAHQQADERAAMAPDLRLQVLALAGFPQTLIAVAREVTAQPGPATAPQMDALTVLLGNVPMQVRTTDVSPEEREKALRLRVLQVFRDAHIAVTNEAKTCAWEAGLMLAEPDPAHHRRLRFGRAVRSQEAGGVALLPPVQQLGSLMRQALYIEQSVQAHRPVGASLSAYASTRHQMHVIGLSEWLGEAHAEAR</sequence>
<name>A0A1G6MUM3_9BURK</name>
<accession>A0A1G6MUM3</accession>
<keyword evidence="2" id="KW-1185">Reference proteome</keyword>
<dbReference type="AlphaFoldDB" id="A0A1G6MUM3"/>
<evidence type="ECO:0000313" key="1">
    <source>
        <dbReference type="EMBL" id="SDC59308.1"/>
    </source>
</evidence>
<gene>
    <name evidence="1" type="ORF">SAMN05192589_102517</name>
</gene>
<dbReference type="RefSeq" id="WP_175537666.1">
    <property type="nucleotide sequence ID" value="NZ_FMZC01000002.1"/>
</dbReference>
<organism evidence="1 2">
    <name type="scientific">Paracidovorax valerianellae</name>
    <dbReference type="NCBI Taxonomy" id="187868"/>
    <lineage>
        <taxon>Bacteria</taxon>
        <taxon>Pseudomonadati</taxon>
        <taxon>Pseudomonadota</taxon>
        <taxon>Betaproteobacteria</taxon>
        <taxon>Burkholderiales</taxon>
        <taxon>Comamonadaceae</taxon>
        <taxon>Paracidovorax</taxon>
    </lineage>
</organism>
<reference evidence="1 2" key="1">
    <citation type="submission" date="2016-10" db="EMBL/GenBank/DDBJ databases">
        <authorList>
            <person name="de Groot N.N."/>
        </authorList>
    </citation>
    <scope>NUCLEOTIDE SEQUENCE [LARGE SCALE GENOMIC DNA]</scope>
    <source>
        <strain evidence="1 2">DSM 16619</strain>
    </source>
</reference>
<protein>
    <submittedName>
        <fullName evidence="1">Uncharacterized protein</fullName>
    </submittedName>
</protein>
<proteinExistence type="predicted"/>
<dbReference type="Proteomes" id="UP000198781">
    <property type="component" value="Unassembled WGS sequence"/>
</dbReference>
<evidence type="ECO:0000313" key="2">
    <source>
        <dbReference type="Proteomes" id="UP000198781"/>
    </source>
</evidence>
<dbReference type="EMBL" id="FMZC01000002">
    <property type="protein sequence ID" value="SDC59308.1"/>
    <property type="molecule type" value="Genomic_DNA"/>
</dbReference>